<dbReference type="Proteomes" id="UP000004358">
    <property type="component" value="Unassembled WGS sequence"/>
</dbReference>
<evidence type="ECO:0008006" key="4">
    <source>
        <dbReference type="Google" id="ProtNLM"/>
    </source>
</evidence>
<comment type="caution">
    <text evidence="2">The sequence shown here is derived from an EMBL/GenBank/DDBJ whole genome shotgun (WGS) entry which is preliminary data.</text>
</comment>
<proteinExistence type="predicted"/>
<gene>
    <name evidence="2" type="ORF">DSM3645_18096</name>
</gene>
<feature type="region of interest" description="Disordered" evidence="1">
    <location>
        <begin position="104"/>
        <end position="147"/>
    </location>
</feature>
<evidence type="ECO:0000256" key="1">
    <source>
        <dbReference type="SAM" id="MobiDB-lite"/>
    </source>
</evidence>
<reference evidence="2 3" key="1">
    <citation type="submission" date="2006-02" db="EMBL/GenBank/DDBJ databases">
        <authorList>
            <person name="Amann R."/>
            <person name="Ferriera S."/>
            <person name="Johnson J."/>
            <person name="Kravitz S."/>
            <person name="Halpern A."/>
            <person name="Remington K."/>
            <person name="Beeson K."/>
            <person name="Tran B."/>
            <person name="Rogers Y.-H."/>
            <person name="Friedman R."/>
            <person name="Venter J.C."/>
        </authorList>
    </citation>
    <scope>NUCLEOTIDE SEQUENCE [LARGE SCALE GENOMIC DNA]</scope>
    <source>
        <strain evidence="2 3">DSM 3645</strain>
    </source>
</reference>
<sequence>MFLGCNTSTTGLEKAQVRGNITLDGQPLSNVSVRFFSSEGGGGGFPLSEDGSFQSTQPIKIGVYSIALVSLSTPPGAAPPSSGLLGKVPPHFWSVRSSELQVEVTGDGDNTFQFDLSSKERPPTGFRPPSTKPSGAGPVLPEPPTSS</sequence>
<dbReference type="EMBL" id="AANZ01000022">
    <property type="protein sequence ID" value="EAQ78274.1"/>
    <property type="molecule type" value="Genomic_DNA"/>
</dbReference>
<protein>
    <recommendedName>
        <fullName evidence="4">Carboxypeptidase regulatory-like domain-containing protein</fullName>
    </recommendedName>
</protein>
<evidence type="ECO:0000313" key="2">
    <source>
        <dbReference type="EMBL" id="EAQ78274.1"/>
    </source>
</evidence>
<dbReference type="HOGENOM" id="CLU_1764471_0_0_0"/>
<organism evidence="2 3">
    <name type="scientific">Blastopirellula marina DSM 3645</name>
    <dbReference type="NCBI Taxonomy" id="314230"/>
    <lineage>
        <taxon>Bacteria</taxon>
        <taxon>Pseudomonadati</taxon>
        <taxon>Planctomycetota</taxon>
        <taxon>Planctomycetia</taxon>
        <taxon>Pirellulales</taxon>
        <taxon>Pirellulaceae</taxon>
        <taxon>Blastopirellula</taxon>
    </lineage>
</organism>
<dbReference type="AlphaFoldDB" id="A3ZYR3"/>
<accession>A3ZYR3</accession>
<name>A3ZYR3_9BACT</name>
<evidence type="ECO:0000313" key="3">
    <source>
        <dbReference type="Proteomes" id="UP000004358"/>
    </source>
</evidence>